<accession>A0AAW7X6H4</accession>
<dbReference type="AlphaFoldDB" id="A0AAW7X6H4"/>
<dbReference type="SUPFAM" id="SSF51445">
    <property type="entry name" value="(Trans)glycosidases"/>
    <property type="match status" value="1"/>
</dbReference>
<dbReference type="Gene3D" id="3.20.20.80">
    <property type="entry name" value="Glycosidases"/>
    <property type="match status" value="1"/>
</dbReference>
<name>A0AAW7X6H4_9GAMM</name>
<dbReference type="InterPro" id="IPR017853">
    <property type="entry name" value="GH"/>
</dbReference>
<dbReference type="Gene3D" id="2.60.120.430">
    <property type="entry name" value="Galactose-binding lectin"/>
    <property type="match status" value="1"/>
</dbReference>
<feature type="domain" description="Agarase CBM-like" evidence="3">
    <location>
        <begin position="53"/>
        <end position="230"/>
    </location>
</feature>
<evidence type="ECO:0000256" key="2">
    <source>
        <dbReference type="SAM" id="SignalP"/>
    </source>
</evidence>
<evidence type="ECO:0000313" key="4">
    <source>
        <dbReference type="EMBL" id="MDO6422885.1"/>
    </source>
</evidence>
<organism evidence="4 5">
    <name type="scientific">Saccharophagus degradans</name>
    <dbReference type="NCBI Taxonomy" id="86304"/>
    <lineage>
        <taxon>Bacteria</taxon>
        <taxon>Pseudomonadati</taxon>
        <taxon>Pseudomonadota</taxon>
        <taxon>Gammaproteobacteria</taxon>
        <taxon>Cellvibrionales</taxon>
        <taxon>Cellvibrionaceae</taxon>
        <taxon>Saccharophagus</taxon>
    </lineage>
</organism>
<dbReference type="EMBL" id="JAUOPB010000007">
    <property type="protein sequence ID" value="MDO6422885.1"/>
    <property type="molecule type" value="Genomic_DNA"/>
</dbReference>
<feature type="signal peptide" evidence="2">
    <location>
        <begin position="1"/>
        <end position="23"/>
    </location>
</feature>
<evidence type="ECO:0000259" key="3">
    <source>
        <dbReference type="Pfam" id="PF17992"/>
    </source>
</evidence>
<feature type="chain" id="PRO_5043555207" evidence="2">
    <location>
        <begin position="24"/>
        <end position="778"/>
    </location>
</feature>
<dbReference type="Proteomes" id="UP001169760">
    <property type="component" value="Unassembled WGS sequence"/>
</dbReference>
<comment type="caution">
    <text evidence="4">The sequence shown here is derived from an EMBL/GenBank/DDBJ whole genome shotgun (WGS) entry which is preliminary data.</text>
</comment>
<protein>
    <submittedName>
        <fullName evidence="4">Agarase</fullName>
    </submittedName>
</protein>
<evidence type="ECO:0000256" key="1">
    <source>
        <dbReference type="SAM" id="MobiDB-lite"/>
    </source>
</evidence>
<dbReference type="RefSeq" id="WP_303492759.1">
    <property type="nucleotide sequence ID" value="NZ_JAUOPB010000007.1"/>
</dbReference>
<gene>
    <name evidence="4" type="ORF">Q4521_10410</name>
</gene>
<dbReference type="InterPro" id="IPR040669">
    <property type="entry name" value="Agarase_CBM"/>
</dbReference>
<proteinExistence type="predicted"/>
<feature type="region of interest" description="Disordered" evidence="1">
    <location>
        <begin position="333"/>
        <end position="356"/>
    </location>
</feature>
<reference evidence="4" key="1">
    <citation type="submission" date="2023-07" db="EMBL/GenBank/DDBJ databases">
        <title>Genome content predicts the carbon catabolic preferences of heterotrophic bacteria.</title>
        <authorList>
            <person name="Gralka M."/>
        </authorList>
    </citation>
    <scope>NUCLEOTIDE SEQUENCE</scope>
    <source>
        <strain evidence="4">I3M17_2</strain>
    </source>
</reference>
<dbReference type="Pfam" id="PF17992">
    <property type="entry name" value="Agarase_CBM"/>
    <property type="match status" value="1"/>
</dbReference>
<sequence>MTKFSIKKILACVCIATLINACADKDEPQPIASQPSAEEGALDNVVLANMLWDFDSGDVTPAIQTENTTVKFVPNSSGRALEVELQTQSHYSANLTFAADAPWDWSGLGNFAFALDIANPKPTSVYLHVVATDSHGKERKRAIAIPGNSSGTYYYELKGPDDGVETGIRSNPPSWNSDYQNMIYRWGDKQLDVSSLKSIAFTVTGVLENKTLILDNVRLIQPKSIDENYLKGLVDEFGQNDKLEFVNKVQSVEQLRKLSEEEQAQLRTTPLDGRSKFGGWAEGPKLEATGYFRTQKLNGKWALVDPSGYLFFSTGIANVRLANTSTITGYDFDQSKIPQRQPGDLTPEDSLGLNRAPDAALPTRHISSPLRAEMFTWLPKYDEPLGLNFGYRREVHTGAIERGETFSFYRANLQRKYGISDEAALMEKWRETTVNRMLSWGFTSFGNWIDPAYYQMDRIPYFANGWIIGNFKTVSSGNDYWSPLPDPFDPLFKERAYITAEQIGREVKNNPWCVGVFIDNEKSWGQEGAVQTQYGIVINTLSHAAEDSPTKAQFVMLMQQKYGDITELNRAWNIELNSWQEFANGVALTQFSDVVVADLSIMLEHYAGQYFKIVREAVKNYLPNHMYLGARFADWGMTPEIRRSAAKYADVVSYNYYKEGVSNKFWHFLEELDKPSIIGEFHNGALDSGLLNPGVVHASSQADRGKKYAEYMNSVIDNPYFVGAHWFQYIDSPLTGRAYDGENYNIGFVSITDIPYTPLVEAAREVNKALYSRRFGEQ</sequence>
<keyword evidence="2" id="KW-0732">Signal</keyword>
<evidence type="ECO:0000313" key="5">
    <source>
        <dbReference type="Proteomes" id="UP001169760"/>
    </source>
</evidence>